<dbReference type="GO" id="GO:0005886">
    <property type="term" value="C:plasma membrane"/>
    <property type="evidence" value="ECO:0007669"/>
    <property type="project" value="TreeGrafter"/>
</dbReference>
<dbReference type="Gene3D" id="1.20.1530.20">
    <property type="match status" value="1"/>
</dbReference>
<dbReference type="AlphaFoldDB" id="A0A364V5Y8"/>
<gene>
    <name evidence="2" type="ORF">DLJ54_05165</name>
</gene>
<keyword evidence="1" id="KW-0472">Membrane</keyword>
<evidence type="ECO:0000256" key="1">
    <source>
        <dbReference type="SAM" id="Phobius"/>
    </source>
</evidence>
<dbReference type="PANTHER" id="PTHR18640:SF5">
    <property type="entry name" value="SODIUM_BILE ACID COTRANSPORTER 7"/>
    <property type="match status" value="1"/>
</dbReference>
<dbReference type="PIRSF" id="PIRSF026166">
    <property type="entry name" value="UCP026166"/>
    <property type="match status" value="1"/>
</dbReference>
<name>A0A364V5Y8_9CORY</name>
<feature type="transmembrane region" description="Helical" evidence="1">
    <location>
        <begin position="107"/>
        <end position="127"/>
    </location>
</feature>
<feature type="transmembrane region" description="Helical" evidence="1">
    <location>
        <begin position="43"/>
        <end position="61"/>
    </location>
</feature>
<feature type="transmembrane region" description="Helical" evidence="1">
    <location>
        <begin position="283"/>
        <end position="309"/>
    </location>
</feature>
<dbReference type="Proteomes" id="UP000251577">
    <property type="component" value="Unassembled WGS sequence"/>
</dbReference>
<dbReference type="InterPro" id="IPR038770">
    <property type="entry name" value="Na+/solute_symporter_sf"/>
</dbReference>
<keyword evidence="3" id="KW-1185">Reference proteome</keyword>
<feature type="transmembrane region" description="Helical" evidence="1">
    <location>
        <begin position="73"/>
        <end position="95"/>
    </location>
</feature>
<dbReference type="EMBL" id="QHCV01000041">
    <property type="protein sequence ID" value="RAV32057.1"/>
    <property type="molecule type" value="Genomic_DNA"/>
</dbReference>
<feature type="transmembrane region" description="Helical" evidence="1">
    <location>
        <begin position="212"/>
        <end position="231"/>
    </location>
</feature>
<evidence type="ECO:0000313" key="2">
    <source>
        <dbReference type="EMBL" id="RAV32057.1"/>
    </source>
</evidence>
<organism evidence="2 3">
    <name type="scientific">Corynebacterium heidelbergense</name>
    <dbReference type="NCBI Taxonomy" id="2055947"/>
    <lineage>
        <taxon>Bacteria</taxon>
        <taxon>Bacillati</taxon>
        <taxon>Actinomycetota</taxon>
        <taxon>Actinomycetes</taxon>
        <taxon>Mycobacteriales</taxon>
        <taxon>Corynebacteriaceae</taxon>
        <taxon>Corynebacterium</taxon>
    </lineage>
</organism>
<dbReference type="PANTHER" id="PTHR18640">
    <property type="entry name" value="SOLUTE CARRIER FAMILY 10 MEMBER 7"/>
    <property type="match status" value="1"/>
</dbReference>
<reference evidence="2 3" key="1">
    <citation type="journal article" date="2018" name="Syst. Appl. Microbiol.">
        <title>Corynebacterium heidelbergense sp. nov., isolated from the preen glands of Egyptian geese (Alopochen aegyptiacus).</title>
        <authorList>
            <person name="Braun M.S."/>
            <person name="Wang E."/>
            <person name="Zimmermann S."/>
            <person name="Wink M."/>
        </authorList>
    </citation>
    <scope>NUCLEOTIDE SEQUENCE [LARGE SCALE GENOMIC DNA]</scope>
    <source>
        <strain evidence="2 3">647</strain>
    </source>
</reference>
<proteinExistence type="predicted"/>
<evidence type="ECO:0008006" key="4">
    <source>
        <dbReference type="Google" id="ProtNLM"/>
    </source>
</evidence>
<evidence type="ECO:0000313" key="3">
    <source>
        <dbReference type="Proteomes" id="UP000251577"/>
    </source>
</evidence>
<feature type="transmembrane region" description="Helical" evidence="1">
    <location>
        <begin position="20"/>
        <end position="37"/>
    </location>
</feature>
<dbReference type="InterPro" id="IPR016833">
    <property type="entry name" value="Put_Na-Bile_cotransptr"/>
</dbReference>
<feature type="transmembrane region" description="Helical" evidence="1">
    <location>
        <begin position="181"/>
        <end position="200"/>
    </location>
</feature>
<comment type="caution">
    <text evidence="2">The sequence shown here is derived from an EMBL/GenBank/DDBJ whole genome shotgun (WGS) entry which is preliminary data.</text>
</comment>
<keyword evidence="1" id="KW-1133">Transmembrane helix</keyword>
<keyword evidence="1" id="KW-0812">Transmembrane</keyword>
<feature type="transmembrane region" description="Helical" evidence="1">
    <location>
        <begin position="237"/>
        <end position="262"/>
    </location>
</feature>
<dbReference type="Pfam" id="PF13593">
    <property type="entry name" value="SBF_like"/>
    <property type="match status" value="1"/>
</dbReference>
<feature type="transmembrane region" description="Helical" evidence="1">
    <location>
        <begin position="139"/>
        <end position="161"/>
    </location>
</feature>
<sequence length="336" mass="35779">MTTALRSAYHRILNYRPDLLIVLIAAGVVLALLFPVSGHAAQVAGWVTKAAVALLFFLYGARLSPREALQGLAHWRLHLLIFAFTFLVFPLLGLALMPLKAITGEGLYLGILFTTLVPSTVQSSVAFTSIARGNVAASIVAASASSLLGVVLTPLLVLALMSTGEGLHIDGHTFIDIGLQLLLPFALGQVARAVPGVVAFASSPVTKNVDKISIGLVVYVSFSEGVVEGVWHQVSWVMLFALILGSIAVVYAMLWLTSFTATKLGFGYRDRVAIQFAGTKKSLAAGLPMAAVMFGGGNLGLLILPLMIFHQVQLVICSMRASKYAHDLDENKNHAE</sequence>
<dbReference type="RefSeq" id="WP_113630730.1">
    <property type="nucleotide sequence ID" value="NZ_QHCV01000041.1"/>
</dbReference>
<accession>A0A364V5Y8</accession>
<protein>
    <recommendedName>
        <fullName evidence="4">Bile acid:sodium symporter</fullName>
    </recommendedName>
</protein>